<dbReference type="Pfam" id="PF05175">
    <property type="entry name" value="MTS"/>
    <property type="match status" value="1"/>
</dbReference>
<evidence type="ECO:0000256" key="3">
    <source>
        <dbReference type="ARBA" id="ARBA00022691"/>
    </source>
</evidence>
<dbReference type="InterPro" id="IPR007848">
    <property type="entry name" value="Small_mtfrase_dom"/>
</dbReference>
<evidence type="ECO:0000256" key="1">
    <source>
        <dbReference type="ARBA" id="ARBA00022603"/>
    </source>
</evidence>
<dbReference type="PROSITE" id="PS00092">
    <property type="entry name" value="N6_MTASE"/>
    <property type="match status" value="1"/>
</dbReference>
<comment type="catalytic activity">
    <reaction evidence="4 5">
        <text>L-glutaminyl-[peptide chain release factor] + S-adenosyl-L-methionine = N(5)-methyl-L-glutaminyl-[peptide chain release factor] + S-adenosyl-L-homocysteine + H(+)</text>
        <dbReference type="Rhea" id="RHEA:42896"/>
        <dbReference type="Rhea" id="RHEA-COMP:10271"/>
        <dbReference type="Rhea" id="RHEA-COMP:10272"/>
        <dbReference type="ChEBI" id="CHEBI:15378"/>
        <dbReference type="ChEBI" id="CHEBI:30011"/>
        <dbReference type="ChEBI" id="CHEBI:57856"/>
        <dbReference type="ChEBI" id="CHEBI:59789"/>
        <dbReference type="ChEBI" id="CHEBI:61891"/>
        <dbReference type="EC" id="2.1.1.297"/>
    </reaction>
</comment>
<evidence type="ECO:0000256" key="4">
    <source>
        <dbReference type="ARBA" id="ARBA00048391"/>
    </source>
</evidence>
<evidence type="ECO:0000313" key="9">
    <source>
        <dbReference type="Proteomes" id="UP001430193"/>
    </source>
</evidence>
<dbReference type="InterPro" id="IPR040758">
    <property type="entry name" value="PrmC_N"/>
</dbReference>
<comment type="caution">
    <text evidence="8">The sequence shown here is derived from an EMBL/GenBank/DDBJ whole genome shotgun (WGS) entry which is preliminary data.</text>
</comment>
<dbReference type="InterPro" id="IPR050320">
    <property type="entry name" value="N5-glutamine_MTase"/>
</dbReference>
<reference evidence="8" key="1">
    <citation type="submission" date="2020-10" db="EMBL/GenBank/DDBJ databases">
        <title>Phylogeny of dyella-like bacteria.</title>
        <authorList>
            <person name="Fu J."/>
        </authorList>
    </citation>
    <scope>NUCLEOTIDE SEQUENCE</scope>
    <source>
        <strain evidence="8">DHON07</strain>
    </source>
</reference>
<evidence type="ECO:0000313" key="8">
    <source>
        <dbReference type="EMBL" id="MBM7132243.1"/>
    </source>
</evidence>
<dbReference type="NCBIfam" id="TIGR00536">
    <property type="entry name" value="hemK_fam"/>
    <property type="match status" value="1"/>
</dbReference>
<proteinExistence type="inferred from homology"/>
<dbReference type="GO" id="GO:0102559">
    <property type="term" value="F:peptide chain release factor N(5)-glutamine methyltransferase activity"/>
    <property type="evidence" value="ECO:0007669"/>
    <property type="project" value="UniProtKB-EC"/>
</dbReference>
<dbReference type="Gene3D" id="3.40.50.150">
    <property type="entry name" value="Vaccinia Virus protein VP39"/>
    <property type="match status" value="1"/>
</dbReference>
<sequence>MVKVREALQTATQRLGDRTDAEVLLAYALSKSRSWLIAHADDALSAEHALAYRVLVEQREAGEPVAYITGRRGFWSLDLEVTPATLIPRPETELLVELALEHLPIDADVRVADLGTGSGAIALAIARERPRAEVTAVDASVDALAVAQRNAQRHGIANVSFAQGDWFAPLQGLRFGVIVSNPPYIECDDPHLNQGDLRFEPLSALASGADGLDDIRRIIADAKAHLLADGWLLFEHGWDQGEAVRTLLRNASFAKVSTMQDLEGRDRVSVGCWSISKSCDSP</sequence>
<dbReference type="InterPro" id="IPR019874">
    <property type="entry name" value="RF_methyltr_PrmC"/>
</dbReference>
<feature type="binding site" evidence="5">
    <location>
        <position position="138"/>
    </location>
    <ligand>
        <name>S-adenosyl-L-methionine</name>
        <dbReference type="ChEBI" id="CHEBI:59789"/>
    </ligand>
</feature>
<comment type="similarity">
    <text evidence="5">Belongs to the protein N5-glutamine methyltransferase family. PrmC subfamily.</text>
</comment>
<keyword evidence="1 5" id="KW-0489">Methyltransferase</keyword>
<evidence type="ECO:0000256" key="2">
    <source>
        <dbReference type="ARBA" id="ARBA00022679"/>
    </source>
</evidence>
<keyword evidence="9" id="KW-1185">Reference proteome</keyword>
<feature type="domain" description="Methyltransferase small" evidence="6">
    <location>
        <begin position="98"/>
        <end position="186"/>
    </location>
</feature>
<keyword evidence="3 5" id="KW-0949">S-adenosyl-L-methionine</keyword>
<dbReference type="InterPro" id="IPR029063">
    <property type="entry name" value="SAM-dependent_MTases_sf"/>
</dbReference>
<dbReference type="RefSeq" id="WP_204634020.1">
    <property type="nucleotide sequence ID" value="NZ_BSOC01000001.1"/>
</dbReference>
<dbReference type="HAMAP" id="MF_02126">
    <property type="entry name" value="RF_methyltr_PrmC"/>
    <property type="match status" value="1"/>
</dbReference>
<evidence type="ECO:0000259" key="7">
    <source>
        <dbReference type="Pfam" id="PF17827"/>
    </source>
</evidence>
<feature type="domain" description="Release factor glutamine methyltransferase N-terminal" evidence="7">
    <location>
        <begin position="6"/>
        <end position="70"/>
    </location>
</feature>
<dbReference type="CDD" id="cd02440">
    <property type="entry name" value="AdoMet_MTases"/>
    <property type="match status" value="1"/>
</dbReference>
<feature type="binding site" evidence="5">
    <location>
        <position position="181"/>
    </location>
    <ligand>
        <name>S-adenosyl-L-methionine</name>
        <dbReference type="ChEBI" id="CHEBI:59789"/>
    </ligand>
</feature>
<dbReference type="Gene3D" id="1.10.8.10">
    <property type="entry name" value="DNA helicase RuvA subunit, C-terminal domain"/>
    <property type="match status" value="1"/>
</dbReference>
<comment type="function">
    <text evidence="5">Methylates the class 1 translation termination release factors RF1/PrfA and RF2/PrfB on the glutamine residue of the universally conserved GGQ motif.</text>
</comment>
<accession>A0ABS2KM50</accession>
<keyword evidence="2 5" id="KW-0808">Transferase</keyword>
<dbReference type="EC" id="2.1.1.297" evidence="5"/>
<gene>
    <name evidence="5 8" type="primary">prmC</name>
    <name evidence="8" type="ORF">ISS99_22155</name>
</gene>
<dbReference type="PANTHER" id="PTHR18895:SF74">
    <property type="entry name" value="MTRF1L RELEASE FACTOR GLUTAMINE METHYLTRANSFERASE"/>
    <property type="match status" value="1"/>
</dbReference>
<dbReference type="GO" id="GO:0032259">
    <property type="term" value="P:methylation"/>
    <property type="evidence" value="ECO:0007669"/>
    <property type="project" value="UniProtKB-KW"/>
</dbReference>
<dbReference type="Pfam" id="PF17827">
    <property type="entry name" value="PrmC_N"/>
    <property type="match status" value="1"/>
</dbReference>
<evidence type="ECO:0000259" key="6">
    <source>
        <dbReference type="Pfam" id="PF05175"/>
    </source>
</evidence>
<dbReference type="EMBL" id="JADIKF010000040">
    <property type="protein sequence ID" value="MBM7132243.1"/>
    <property type="molecule type" value="Genomic_DNA"/>
</dbReference>
<feature type="binding site" evidence="5">
    <location>
        <position position="166"/>
    </location>
    <ligand>
        <name>S-adenosyl-L-methionine</name>
        <dbReference type="ChEBI" id="CHEBI:59789"/>
    </ligand>
</feature>
<dbReference type="PANTHER" id="PTHR18895">
    <property type="entry name" value="HEMK METHYLTRANSFERASE"/>
    <property type="match status" value="1"/>
</dbReference>
<organism evidence="8 9">
    <name type="scientific">Dyella mobilis</name>
    <dbReference type="NCBI Taxonomy" id="1849582"/>
    <lineage>
        <taxon>Bacteria</taxon>
        <taxon>Pseudomonadati</taxon>
        <taxon>Pseudomonadota</taxon>
        <taxon>Gammaproteobacteria</taxon>
        <taxon>Lysobacterales</taxon>
        <taxon>Rhodanobacteraceae</taxon>
        <taxon>Dyella</taxon>
    </lineage>
</organism>
<dbReference type="InterPro" id="IPR004556">
    <property type="entry name" value="HemK-like"/>
</dbReference>
<dbReference type="InterPro" id="IPR002052">
    <property type="entry name" value="DNA_methylase_N6_adenine_CS"/>
</dbReference>
<feature type="binding site" evidence="5">
    <location>
        <begin position="115"/>
        <end position="119"/>
    </location>
    <ligand>
        <name>S-adenosyl-L-methionine</name>
        <dbReference type="ChEBI" id="CHEBI:59789"/>
    </ligand>
</feature>
<dbReference type="SUPFAM" id="SSF53335">
    <property type="entry name" value="S-adenosyl-L-methionine-dependent methyltransferases"/>
    <property type="match status" value="1"/>
</dbReference>
<feature type="binding site" evidence="5">
    <location>
        <begin position="181"/>
        <end position="184"/>
    </location>
    <ligand>
        <name>substrate</name>
    </ligand>
</feature>
<name>A0ABS2KM50_9GAMM</name>
<evidence type="ECO:0000256" key="5">
    <source>
        <dbReference type="HAMAP-Rule" id="MF_02126"/>
    </source>
</evidence>
<dbReference type="Proteomes" id="UP001430193">
    <property type="component" value="Unassembled WGS sequence"/>
</dbReference>
<dbReference type="NCBIfam" id="TIGR03534">
    <property type="entry name" value="RF_mod_PrmC"/>
    <property type="match status" value="1"/>
</dbReference>
<protein>
    <recommendedName>
        <fullName evidence="5">Release factor glutamine methyltransferase</fullName>
        <shortName evidence="5">RF MTase</shortName>
        <ecNumber evidence="5">2.1.1.297</ecNumber>
    </recommendedName>
    <alternativeName>
        <fullName evidence="5">N5-glutamine methyltransferase PrmC</fullName>
    </alternativeName>
    <alternativeName>
        <fullName evidence="5">Protein-(glutamine-N5) MTase PrmC</fullName>
    </alternativeName>
    <alternativeName>
        <fullName evidence="5">Protein-glutamine N-methyltransferase PrmC</fullName>
    </alternativeName>
</protein>